<dbReference type="PANTHER" id="PTHR11567">
    <property type="entry name" value="ACID PHOSPHATASE-RELATED"/>
    <property type="match status" value="1"/>
</dbReference>
<organism evidence="9">
    <name type="scientific">Cuerna arida</name>
    <dbReference type="NCBI Taxonomy" id="1464854"/>
    <lineage>
        <taxon>Eukaryota</taxon>
        <taxon>Metazoa</taxon>
        <taxon>Ecdysozoa</taxon>
        <taxon>Arthropoda</taxon>
        <taxon>Hexapoda</taxon>
        <taxon>Insecta</taxon>
        <taxon>Pterygota</taxon>
        <taxon>Neoptera</taxon>
        <taxon>Paraneoptera</taxon>
        <taxon>Hemiptera</taxon>
        <taxon>Auchenorrhyncha</taxon>
        <taxon>Membracoidea</taxon>
        <taxon>Cicadellidae</taxon>
        <taxon>Cicadellinae</taxon>
        <taxon>Proconiini</taxon>
        <taxon>Cuerna</taxon>
    </lineage>
</organism>
<sequence>MAIYVILKRTDFRLCMIVTVILVPVAIAFVVINFGQTDGLSSPGPGTNNATNSTGPNSTATLQFLIVVSRHGNRPPLDSFPTWSHPKNHTDVWPYGPDSLTKLGRIKTYRLGAKLRALYDGFLDHFYYPKDFIMYSTLTDRTLQSAEDILAGLFPPVGFQVWNSNLTWQPIPIYPTYVEGTHLWDDSITTCPTFYAAKIKSLSQFDLDNAANISTLMTYLQNYTGIPAVPGTHNGLYKVWDTFVSAENQGLSLPVWSTPVYPEPMSTLVKKLFVASVIGTDNMIRLFQGRLFQEMMSLMEAKVENSATPDRSMVHYSGHDTSLMGLQAILGMPQAYNTFVKTGSAMIFELLKNVDTSTYYVQVLYIDGNSADMKPVVLDIPSCSSPCDFNTLRSITAKYYNITDYTQECTS</sequence>
<reference evidence="9" key="1">
    <citation type="submission" date="2015-11" db="EMBL/GenBank/DDBJ databases">
        <title>De novo transcriptome assembly of four potential Pierce s Disease insect vectors from Arizona vineyards.</title>
        <authorList>
            <person name="Tassone E.E."/>
        </authorList>
    </citation>
    <scope>NUCLEOTIDE SEQUENCE</scope>
</reference>
<dbReference type="AlphaFoldDB" id="A0A1B6H042"/>
<feature type="transmembrane region" description="Helical" evidence="8">
    <location>
        <begin position="12"/>
        <end position="32"/>
    </location>
</feature>
<dbReference type="EC" id="3.1.3.2" evidence="3"/>
<keyword evidence="5" id="KW-0378">Hydrolase</keyword>
<dbReference type="GO" id="GO:0003993">
    <property type="term" value="F:acid phosphatase activity"/>
    <property type="evidence" value="ECO:0007669"/>
    <property type="project" value="UniProtKB-EC"/>
</dbReference>
<dbReference type="PANTHER" id="PTHR11567:SF211">
    <property type="entry name" value="PROSTATIC ACID PHOSPHATASE"/>
    <property type="match status" value="1"/>
</dbReference>
<accession>A0A1B6H042</accession>
<dbReference type="InterPro" id="IPR000560">
    <property type="entry name" value="His_Pase_clade-2"/>
</dbReference>
<keyword evidence="6" id="KW-1015">Disulfide bond</keyword>
<evidence type="ECO:0000256" key="8">
    <source>
        <dbReference type="SAM" id="Phobius"/>
    </source>
</evidence>
<evidence type="ECO:0000256" key="2">
    <source>
        <dbReference type="ARBA" id="ARBA00005375"/>
    </source>
</evidence>
<keyword evidence="8" id="KW-0812">Transmembrane</keyword>
<dbReference type="PROSITE" id="PS00616">
    <property type="entry name" value="HIS_ACID_PHOSPHAT_1"/>
    <property type="match status" value="1"/>
</dbReference>
<evidence type="ECO:0000256" key="1">
    <source>
        <dbReference type="ARBA" id="ARBA00000032"/>
    </source>
</evidence>
<gene>
    <name evidence="9" type="ORF">g.20214</name>
</gene>
<keyword evidence="7" id="KW-0325">Glycoprotein</keyword>
<dbReference type="InterPro" id="IPR050645">
    <property type="entry name" value="Histidine_acid_phosphatase"/>
</dbReference>
<dbReference type="Pfam" id="PF00328">
    <property type="entry name" value="His_Phos_2"/>
    <property type="match status" value="1"/>
</dbReference>
<dbReference type="EMBL" id="GECZ01001751">
    <property type="protein sequence ID" value="JAS68018.1"/>
    <property type="molecule type" value="Transcribed_RNA"/>
</dbReference>
<dbReference type="InterPro" id="IPR033379">
    <property type="entry name" value="Acid_Pase_AS"/>
</dbReference>
<keyword evidence="8" id="KW-0472">Membrane</keyword>
<proteinExistence type="inferred from homology"/>
<evidence type="ECO:0000256" key="5">
    <source>
        <dbReference type="ARBA" id="ARBA00022801"/>
    </source>
</evidence>
<comment type="similarity">
    <text evidence="2">Belongs to the histidine acid phosphatase family.</text>
</comment>
<evidence type="ECO:0000256" key="4">
    <source>
        <dbReference type="ARBA" id="ARBA00022729"/>
    </source>
</evidence>
<dbReference type="SUPFAM" id="SSF53254">
    <property type="entry name" value="Phosphoglycerate mutase-like"/>
    <property type="match status" value="1"/>
</dbReference>
<dbReference type="Gene3D" id="3.40.50.1240">
    <property type="entry name" value="Phosphoglycerate mutase-like"/>
    <property type="match status" value="1"/>
</dbReference>
<comment type="catalytic activity">
    <reaction evidence="1">
        <text>a phosphate monoester + H2O = an alcohol + phosphate</text>
        <dbReference type="Rhea" id="RHEA:15017"/>
        <dbReference type="ChEBI" id="CHEBI:15377"/>
        <dbReference type="ChEBI" id="CHEBI:30879"/>
        <dbReference type="ChEBI" id="CHEBI:43474"/>
        <dbReference type="ChEBI" id="CHEBI:67140"/>
        <dbReference type="EC" id="3.1.3.2"/>
    </reaction>
</comment>
<protein>
    <recommendedName>
        <fullName evidence="3">acid phosphatase</fullName>
        <ecNumber evidence="3">3.1.3.2</ecNumber>
    </recommendedName>
</protein>
<evidence type="ECO:0000256" key="7">
    <source>
        <dbReference type="ARBA" id="ARBA00023180"/>
    </source>
</evidence>
<evidence type="ECO:0000256" key="3">
    <source>
        <dbReference type="ARBA" id="ARBA00012646"/>
    </source>
</evidence>
<keyword evidence="8" id="KW-1133">Transmembrane helix</keyword>
<keyword evidence="4" id="KW-0732">Signal</keyword>
<dbReference type="CDD" id="cd07061">
    <property type="entry name" value="HP_HAP_like"/>
    <property type="match status" value="1"/>
</dbReference>
<dbReference type="InterPro" id="IPR029033">
    <property type="entry name" value="His_PPase_superfam"/>
</dbReference>
<evidence type="ECO:0000256" key="6">
    <source>
        <dbReference type="ARBA" id="ARBA00023157"/>
    </source>
</evidence>
<name>A0A1B6H042_9HEMI</name>
<evidence type="ECO:0000313" key="9">
    <source>
        <dbReference type="EMBL" id="JAS68018.1"/>
    </source>
</evidence>